<keyword evidence="4" id="KW-1185">Reference proteome</keyword>
<reference evidence="4" key="1">
    <citation type="journal article" date="2019" name="Int. J. Syst. Evol. Microbiol.">
        <title>The Global Catalogue of Microorganisms (GCM) 10K type strain sequencing project: providing services to taxonomists for standard genome sequencing and annotation.</title>
        <authorList>
            <consortium name="The Broad Institute Genomics Platform"/>
            <consortium name="The Broad Institute Genome Sequencing Center for Infectious Disease"/>
            <person name="Wu L."/>
            <person name="Ma J."/>
        </authorList>
    </citation>
    <scope>NUCLEOTIDE SEQUENCE [LARGE SCALE GENOMIC DNA]</scope>
    <source>
        <strain evidence="4">CCUG 63369</strain>
    </source>
</reference>
<feature type="domain" description="ORC1/DEAH AAA+ ATPase" evidence="2">
    <location>
        <begin position="20"/>
        <end position="133"/>
    </location>
</feature>
<feature type="transmembrane region" description="Helical" evidence="1">
    <location>
        <begin position="342"/>
        <end position="363"/>
    </location>
</feature>
<feature type="transmembrane region" description="Helical" evidence="1">
    <location>
        <begin position="592"/>
        <end position="615"/>
    </location>
</feature>
<gene>
    <name evidence="3" type="ORF">ACFQZU_08570</name>
</gene>
<dbReference type="Pfam" id="PF13401">
    <property type="entry name" value="AAA_22"/>
    <property type="match status" value="1"/>
</dbReference>
<name>A0ABW3BDG6_9ACTN</name>
<keyword evidence="1" id="KW-1133">Transmembrane helix</keyword>
<feature type="transmembrane region" description="Helical" evidence="1">
    <location>
        <begin position="495"/>
        <end position="520"/>
    </location>
</feature>
<evidence type="ECO:0000313" key="4">
    <source>
        <dbReference type="Proteomes" id="UP001596956"/>
    </source>
</evidence>
<feature type="transmembrane region" description="Helical" evidence="1">
    <location>
        <begin position="412"/>
        <end position="429"/>
    </location>
</feature>
<dbReference type="EMBL" id="JBHTHR010000207">
    <property type="protein sequence ID" value="MFD0801371.1"/>
    <property type="molecule type" value="Genomic_DNA"/>
</dbReference>
<keyword evidence="1" id="KW-0472">Membrane</keyword>
<organism evidence="3 4">
    <name type="scientific">Streptomonospora algeriensis</name>
    <dbReference type="NCBI Taxonomy" id="995084"/>
    <lineage>
        <taxon>Bacteria</taxon>
        <taxon>Bacillati</taxon>
        <taxon>Actinomycetota</taxon>
        <taxon>Actinomycetes</taxon>
        <taxon>Streptosporangiales</taxon>
        <taxon>Nocardiopsidaceae</taxon>
        <taxon>Streptomonospora</taxon>
    </lineage>
</organism>
<evidence type="ECO:0000256" key="1">
    <source>
        <dbReference type="SAM" id="Phobius"/>
    </source>
</evidence>
<proteinExistence type="predicted"/>
<keyword evidence="1" id="KW-0812">Transmembrane</keyword>
<feature type="transmembrane region" description="Helical" evidence="1">
    <location>
        <begin position="384"/>
        <end position="406"/>
    </location>
</feature>
<dbReference type="Proteomes" id="UP001596956">
    <property type="component" value="Unassembled WGS sequence"/>
</dbReference>
<evidence type="ECO:0000313" key="3">
    <source>
        <dbReference type="EMBL" id="MFD0801371.1"/>
    </source>
</evidence>
<dbReference type="InterPro" id="IPR049945">
    <property type="entry name" value="AAA_22"/>
</dbReference>
<feature type="transmembrane region" description="Helical" evidence="1">
    <location>
        <begin position="547"/>
        <end position="572"/>
    </location>
</feature>
<feature type="non-terminal residue" evidence="3">
    <location>
        <position position="1"/>
    </location>
</feature>
<protein>
    <submittedName>
        <fullName evidence="3">AAA family ATPase</fullName>
    </submittedName>
</protein>
<evidence type="ECO:0000259" key="2">
    <source>
        <dbReference type="Pfam" id="PF13401"/>
    </source>
</evidence>
<sequence>GDIVATIQSEQDRVIRAALQGALVVLGGPGTGKTTLAVQLVRSLLGTRRDGEPVPVLLSVSGWDTEEFPYLHQWLAERLDEDYPGLRATPLGKAAAATLAERGAVLAVLDGLDELPPSARAGVLTALNRSLSEDEGLILTSRSGEFAEAAAGAGNALNAAAVIVPSALGTAAAADYLQACLPVQPGPVWRSLLEGLRGPAPAPTTAVAEVASTPFGLWLLRTVYIAPGADPAPLLEPGRFPDAAALRAHLLDNAIPALITARPPRAHGADAFRPRRRYDPRRVRRWLGYLADRLDRIPAGGGRTATRDFAWWRLARHTLHPGVLPLVTGLGTGVLGAIASTAAYTLAAGLWAGGVFGLLGALMPQRRSPPRSAGGFRVPPFLRVSRPTAVLLPAVWLLVFALFLVPVSGTDGVAIGLGLALGLVFLPWHRGSAWTEDTPGFADFRLTGRLRLLVGITVRSMLLVGLMGGLAFGTMGVMLGWLLGTEAGLGQALGLAVGIGIGTLGGAATGLVGGLGFGLLEWAETPTPDGRANTPPASWRTDRALNLLRFAVIGCLTVVMLGMVGASVGAMMGTGSGLVYGNLGAEAVITGALMFGPRFAIGAGVGFGLVGGIGFGRHHAWMAYLPAVCALAWRRRLPLRLMPFLEDAHRLGLLRAVGPVYQFRHAQLHDHLAAAHRSEGAEG</sequence>
<dbReference type="InterPro" id="IPR027417">
    <property type="entry name" value="P-loop_NTPase"/>
</dbReference>
<dbReference type="SUPFAM" id="SSF52540">
    <property type="entry name" value="P-loop containing nucleoside triphosphate hydrolases"/>
    <property type="match status" value="2"/>
</dbReference>
<accession>A0ABW3BDG6</accession>
<dbReference type="Gene3D" id="3.40.50.300">
    <property type="entry name" value="P-loop containing nucleotide triphosphate hydrolases"/>
    <property type="match status" value="1"/>
</dbReference>
<comment type="caution">
    <text evidence="3">The sequence shown here is derived from an EMBL/GenBank/DDBJ whole genome shotgun (WGS) entry which is preliminary data.</text>
</comment>
<feature type="transmembrane region" description="Helical" evidence="1">
    <location>
        <begin position="450"/>
        <end position="483"/>
    </location>
</feature>